<keyword evidence="3" id="KW-1185">Reference proteome</keyword>
<dbReference type="Proteomes" id="UP000218811">
    <property type="component" value="Unassembled WGS sequence"/>
</dbReference>
<dbReference type="PANTHER" id="PTHR28221:SF2">
    <property type="entry name" value="RNA POLYMERASE I-SPECIFIC TRANSCRIPTION INITIATION FACTOR RRN6"/>
    <property type="match status" value="1"/>
</dbReference>
<dbReference type="OMA" id="QGAHFLR"/>
<dbReference type="PANTHER" id="PTHR28221">
    <property type="entry name" value="RNA POLYMERASE I-SPECIFIC TRANSCRIPTION INITIATION FACTOR RRN6"/>
    <property type="match status" value="1"/>
</dbReference>
<name>A0A2H3JDE8_WOLCO</name>
<gene>
    <name evidence="2" type="ORF">WOLCODRAFT_114278</name>
</gene>
<sequence length="919" mass="102545">MDGWPADCREQLQETPKEKGRGKGKGKSTDTYWDHPVVDHGALSAATLQREADGLEWTFLAENDAGKSPSRLAVRVLMIYRTQARAERQPCRNTVRILLYLPPPQMKFLHTYYPDADIPIEVVREEITEDTRYKRKIRQFDPYASKMLETFSLPRGFRAQVPCLAFPMGESLRDLNISALLFSKRGQVTLDATARPVHTFQTPIQQIVASRAWAIVGVRTYASTTLLAVKTPSAGSFTYETSQLVTIGSSDVGERHIVDLIIPGLAQSLALFVNDKGAIHRCIAPYGTKNTYLLYTPLTPDEYIDDDFCRIAYWDDEESCLLLSARSAKRIDFRMKDSAMDLYRTRREGELLTHSEGLIADHTGRLVTTHSIVWIDERNPYRPLLSVKHGRHPERTLSTQTVIVGGVPLTCLTSRQNGLVTVYDVSNADGRIYAHAPAYNLPALHADGRNFGHVFFQHPLDYGQRRLSALDMAERGSIHLLNLELLSADEEEDSIQIENAAKAAWPADVQALEARAQASRADNGPLAGRSYREANMRPIYDSMSQLRFYSTCCSCKMQDLFREEVPEDPDAVYDLLDSMPLFWQAQNAPIEHALTTFDIAYRSGSEPADASRNDILTQSVLNSKRGFRALMQDRIPLAQLKRAAPMHLDISPFLRQFTPNMKEDLEQTLESLKNYDLSSDDDRPAPSYRYESEAREQLLLDLSLSSQIFLPQRVQSVEAPSLDNAFETMSLAAGAMSLNDAQPGQVKFGFLRPSGKDPVDIYAGVVNPALPRPEPTEATGYPFGVRLLLGEWEVGTDPWKYSYQDPYSMELGSQPLDSLFTQSQRLAANPLFPPVIMPAAPAPPAIIPAKALNRTIPLTRYRTGGVAEQQELLGFGTQLLDDEPGSSQMPMTSTQVLPGPYGGRPPGPKKSVKKRIGGF</sequence>
<evidence type="ECO:0000313" key="3">
    <source>
        <dbReference type="Proteomes" id="UP000218811"/>
    </source>
</evidence>
<accession>A0A2H3JDE8</accession>
<organism evidence="2 3">
    <name type="scientific">Wolfiporia cocos (strain MD-104)</name>
    <name type="common">Brown rot fungus</name>
    <dbReference type="NCBI Taxonomy" id="742152"/>
    <lineage>
        <taxon>Eukaryota</taxon>
        <taxon>Fungi</taxon>
        <taxon>Dikarya</taxon>
        <taxon>Basidiomycota</taxon>
        <taxon>Agaricomycotina</taxon>
        <taxon>Agaricomycetes</taxon>
        <taxon>Polyporales</taxon>
        <taxon>Phaeolaceae</taxon>
        <taxon>Wolfiporia</taxon>
    </lineage>
</organism>
<dbReference type="AlphaFoldDB" id="A0A2H3JDE8"/>
<reference evidence="2 3" key="1">
    <citation type="journal article" date="2012" name="Science">
        <title>The Paleozoic origin of enzymatic lignin decomposition reconstructed from 31 fungal genomes.</title>
        <authorList>
            <person name="Floudas D."/>
            <person name="Binder M."/>
            <person name="Riley R."/>
            <person name="Barry K."/>
            <person name="Blanchette R.A."/>
            <person name="Henrissat B."/>
            <person name="Martinez A.T."/>
            <person name="Otillar R."/>
            <person name="Spatafora J.W."/>
            <person name="Yadav J.S."/>
            <person name="Aerts A."/>
            <person name="Benoit I."/>
            <person name="Boyd A."/>
            <person name="Carlson A."/>
            <person name="Copeland A."/>
            <person name="Coutinho P.M."/>
            <person name="de Vries R.P."/>
            <person name="Ferreira P."/>
            <person name="Findley K."/>
            <person name="Foster B."/>
            <person name="Gaskell J."/>
            <person name="Glotzer D."/>
            <person name="Gorecki P."/>
            <person name="Heitman J."/>
            <person name="Hesse C."/>
            <person name="Hori C."/>
            <person name="Igarashi K."/>
            <person name="Jurgens J.A."/>
            <person name="Kallen N."/>
            <person name="Kersten P."/>
            <person name="Kohler A."/>
            <person name="Kuees U."/>
            <person name="Kumar T.K.A."/>
            <person name="Kuo A."/>
            <person name="LaButti K."/>
            <person name="Larrondo L.F."/>
            <person name="Lindquist E."/>
            <person name="Ling A."/>
            <person name="Lombard V."/>
            <person name="Lucas S."/>
            <person name="Lundell T."/>
            <person name="Martin R."/>
            <person name="McLaughlin D.J."/>
            <person name="Morgenstern I."/>
            <person name="Morin E."/>
            <person name="Murat C."/>
            <person name="Nagy L.G."/>
            <person name="Nolan M."/>
            <person name="Ohm R.A."/>
            <person name="Patyshakuliyeva A."/>
            <person name="Rokas A."/>
            <person name="Ruiz-Duenas F.J."/>
            <person name="Sabat G."/>
            <person name="Salamov A."/>
            <person name="Samejima M."/>
            <person name="Schmutz J."/>
            <person name="Slot J.C."/>
            <person name="St John F."/>
            <person name="Stenlid J."/>
            <person name="Sun H."/>
            <person name="Sun S."/>
            <person name="Syed K."/>
            <person name="Tsang A."/>
            <person name="Wiebenga A."/>
            <person name="Young D."/>
            <person name="Pisabarro A."/>
            <person name="Eastwood D.C."/>
            <person name="Martin F."/>
            <person name="Cullen D."/>
            <person name="Grigoriev I.V."/>
            <person name="Hibbett D.S."/>
        </authorList>
    </citation>
    <scope>NUCLEOTIDE SEQUENCE [LARGE SCALE GENOMIC DNA]</scope>
    <source>
        <strain evidence="2 3">MD-104</strain>
    </source>
</reference>
<dbReference type="EMBL" id="KB467942">
    <property type="protein sequence ID" value="PCH37833.1"/>
    <property type="molecule type" value="Genomic_DNA"/>
</dbReference>
<dbReference type="OrthoDB" id="2382881at2759"/>
<feature type="region of interest" description="Disordered" evidence="1">
    <location>
        <begin position="1"/>
        <end position="33"/>
    </location>
</feature>
<feature type="compositionally biased region" description="Basic and acidic residues" evidence="1">
    <location>
        <begin position="7"/>
        <end position="21"/>
    </location>
</feature>
<dbReference type="STRING" id="742152.A0A2H3JDE8"/>
<evidence type="ECO:0008006" key="4">
    <source>
        <dbReference type="Google" id="ProtNLM"/>
    </source>
</evidence>
<evidence type="ECO:0000313" key="2">
    <source>
        <dbReference type="EMBL" id="PCH37833.1"/>
    </source>
</evidence>
<protein>
    <recommendedName>
        <fullName evidence="4">RNA polymerase I-specific transcription initiation factor RRN6-like protein</fullName>
    </recommendedName>
</protein>
<feature type="compositionally biased region" description="Basic residues" evidence="1">
    <location>
        <begin position="910"/>
        <end position="919"/>
    </location>
</feature>
<evidence type="ECO:0000256" key="1">
    <source>
        <dbReference type="SAM" id="MobiDB-lite"/>
    </source>
</evidence>
<proteinExistence type="predicted"/>
<feature type="region of interest" description="Disordered" evidence="1">
    <location>
        <begin position="881"/>
        <end position="919"/>
    </location>
</feature>
<dbReference type="InterPro" id="IPR019350">
    <property type="entry name" value="RNA_pol_I-sp_TIF_RRN6-like"/>
</dbReference>
<feature type="compositionally biased region" description="Polar residues" evidence="1">
    <location>
        <begin position="885"/>
        <end position="896"/>
    </location>
</feature>